<feature type="domain" description="N-acetyltransferase" evidence="1">
    <location>
        <begin position="24"/>
        <end position="171"/>
    </location>
</feature>
<protein>
    <submittedName>
        <fullName evidence="2">Acetyltransferase family protein</fullName>
    </submittedName>
</protein>
<evidence type="ECO:0000259" key="1">
    <source>
        <dbReference type="PROSITE" id="PS51186"/>
    </source>
</evidence>
<evidence type="ECO:0000313" key="3">
    <source>
        <dbReference type="Proteomes" id="UP000030475"/>
    </source>
</evidence>
<dbReference type="GO" id="GO:0016747">
    <property type="term" value="F:acyltransferase activity, transferring groups other than amino-acyl groups"/>
    <property type="evidence" value="ECO:0007669"/>
    <property type="project" value="InterPro"/>
</dbReference>
<dbReference type="Proteomes" id="UP000030475">
    <property type="component" value="Unassembled WGS sequence"/>
</dbReference>
<dbReference type="RefSeq" id="WP_179104630.1">
    <property type="nucleotide sequence ID" value="NZ_KN150941.1"/>
</dbReference>
<dbReference type="EMBL" id="JQIM01000008">
    <property type="protein sequence ID" value="KGX16248.1"/>
    <property type="molecule type" value="Genomic_DNA"/>
</dbReference>
<comment type="caution">
    <text evidence="2">The sequence shown here is derived from an EMBL/GenBank/DDBJ whole genome shotgun (WGS) entry which is preliminary data.</text>
</comment>
<proteinExistence type="predicted"/>
<evidence type="ECO:0000313" key="2">
    <source>
        <dbReference type="EMBL" id="KGX16248.1"/>
    </source>
</evidence>
<reference evidence="2 3" key="1">
    <citation type="submission" date="2014-08" db="EMBL/GenBank/DDBJ databases">
        <authorList>
            <person name="Bunnell A."/>
            <person name="Chain P.S."/>
            <person name="Chertkov O."/>
            <person name="Currie B.J."/>
            <person name="Daligault H.E."/>
            <person name="Davenport K.W."/>
            <person name="Davis C."/>
            <person name="Gleasner C.D."/>
            <person name="Johnson S.L."/>
            <person name="Kaestli M."/>
            <person name="Koren S."/>
            <person name="Kunde Y.A."/>
            <person name="Mayo M."/>
            <person name="McMurry K.K."/>
            <person name="Price E.P."/>
            <person name="Reitenga K.G."/>
            <person name="Robison R."/>
            <person name="Rosovitz M.J."/>
            <person name="Sarovich D.S."/>
            <person name="Teshima H."/>
        </authorList>
    </citation>
    <scope>NUCLEOTIDE SEQUENCE [LARGE SCALE GENOMIC DNA]</scope>
    <source>
        <strain evidence="2 3">MSHR44</strain>
    </source>
</reference>
<organism evidence="2 3">
    <name type="scientific">Burkholderia pseudomallei</name>
    <name type="common">Pseudomonas pseudomallei</name>
    <dbReference type="NCBI Taxonomy" id="28450"/>
    <lineage>
        <taxon>Bacteria</taxon>
        <taxon>Pseudomonadati</taxon>
        <taxon>Pseudomonadota</taxon>
        <taxon>Betaproteobacteria</taxon>
        <taxon>Burkholderiales</taxon>
        <taxon>Burkholderiaceae</taxon>
        <taxon>Burkholderia</taxon>
        <taxon>pseudomallei group</taxon>
    </lineage>
</organism>
<accession>A0AA40JGY3</accession>
<sequence length="177" mass="17866">MTHPASAPSFETRRLAAAHAAGCRAIRLAALRDAPAVFGTTCDTQAGLRLAAFVQRLDGAIAFGAYVGGALAGMAGFKRPDGAKGRHRGVPWGMSVAPAARRPGVGAALLDAALAAAARTAGQVALAAVDGRGAARAFCERHGFVAYGVEPRALDAANGCADALPMVRFPPLAPPRA</sequence>
<dbReference type="Pfam" id="PF00583">
    <property type="entry name" value="Acetyltransf_1"/>
    <property type="match status" value="1"/>
</dbReference>
<dbReference type="AlphaFoldDB" id="A0AA40JGY3"/>
<gene>
    <name evidence="2" type="ORF">Y036_5661</name>
</gene>
<dbReference type="InterPro" id="IPR016181">
    <property type="entry name" value="Acyl_CoA_acyltransferase"/>
</dbReference>
<dbReference type="InterPro" id="IPR000182">
    <property type="entry name" value="GNAT_dom"/>
</dbReference>
<dbReference type="PROSITE" id="PS51186">
    <property type="entry name" value="GNAT"/>
    <property type="match status" value="1"/>
</dbReference>
<dbReference type="SUPFAM" id="SSF55729">
    <property type="entry name" value="Acyl-CoA N-acyltransferases (Nat)"/>
    <property type="match status" value="1"/>
</dbReference>
<dbReference type="Gene3D" id="3.40.630.30">
    <property type="match status" value="1"/>
</dbReference>
<name>A0AA40JGY3_BURPE</name>